<proteinExistence type="predicted"/>
<dbReference type="Proteomes" id="UP000779900">
    <property type="component" value="Unassembled WGS sequence"/>
</dbReference>
<dbReference type="AlphaFoldDB" id="A0A937XCE1"/>
<organism evidence="1 2">
    <name type="scientific">candidate division WOR-3 bacterium</name>
    <dbReference type="NCBI Taxonomy" id="2052148"/>
    <lineage>
        <taxon>Bacteria</taxon>
        <taxon>Bacteria division WOR-3</taxon>
    </lineage>
</organism>
<reference evidence="1" key="1">
    <citation type="submission" date="2019-03" db="EMBL/GenBank/DDBJ databases">
        <title>Lake Tanganyika Metagenome-Assembled Genomes (MAGs).</title>
        <authorList>
            <person name="Tran P."/>
        </authorList>
    </citation>
    <scope>NUCLEOTIDE SEQUENCE</scope>
    <source>
        <strain evidence="1">K_DeepCast_150m_m2_040</strain>
    </source>
</reference>
<gene>
    <name evidence="1" type="ORF">FJY68_04510</name>
</gene>
<sequence>MPDDIALAATWHPRGETQRLARAWRRISETFRAVSIVVPSDVHSAQLADQVGAVRQQISSAPNWSRGRYEALRLAVASGASAIEYVDMDHLLRWIETRPDELHRVTETAAHTPFVVIGRSEQAYSTYPLAIRETERPINSLFSHIFGQEMDLCAATRRMSRDIAGMLLRESSSDATFGVDTEWPAIAFRRGVKLEYVEVDGLDWESADQYQDTAADAARQSRLAALYDRDPEKWSFRVRAAEGMIRAGLTALGRCRCDEPNPQCHPDAAGGY</sequence>
<evidence type="ECO:0000313" key="1">
    <source>
        <dbReference type="EMBL" id="MBM3331100.1"/>
    </source>
</evidence>
<comment type="caution">
    <text evidence="1">The sequence shown here is derived from an EMBL/GenBank/DDBJ whole genome shotgun (WGS) entry which is preliminary data.</text>
</comment>
<name>A0A937XCE1_UNCW3</name>
<accession>A0A937XCE1</accession>
<dbReference type="EMBL" id="VGIR01000018">
    <property type="protein sequence ID" value="MBM3331100.1"/>
    <property type="molecule type" value="Genomic_DNA"/>
</dbReference>
<evidence type="ECO:0000313" key="2">
    <source>
        <dbReference type="Proteomes" id="UP000779900"/>
    </source>
</evidence>
<protein>
    <submittedName>
        <fullName evidence="1">Uncharacterized protein</fullName>
    </submittedName>
</protein>